<keyword evidence="6" id="KW-0067">ATP-binding</keyword>
<keyword evidence="7" id="KW-0694">RNA-binding</keyword>
<evidence type="ECO:0000259" key="10">
    <source>
        <dbReference type="PROSITE" id="PS51192"/>
    </source>
</evidence>
<keyword evidence="5" id="KW-0347">Helicase</keyword>
<evidence type="ECO:0000256" key="8">
    <source>
        <dbReference type="ARBA" id="ARBA00047984"/>
    </source>
</evidence>
<evidence type="ECO:0000256" key="2">
    <source>
        <dbReference type="ARBA" id="ARBA00022490"/>
    </source>
</evidence>
<comment type="catalytic activity">
    <reaction evidence="8">
        <text>ATP + H2O = ADP + phosphate + H(+)</text>
        <dbReference type="Rhea" id="RHEA:13065"/>
        <dbReference type="ChEBI" id="CHEBI:15377"/>
        <dbReference type="ChEBI" id="CHEBI:15378"/>
        <dbReference type="ChEBI" id="CHEBI:30616"/>
        <dbReference type="ChEBI" id="CHEBI:43474"/>
        <dbReference type="ChEBI" id="CHEBI:456216"/>
        <dbReference type="EC" id="3.6.4.13"/>
    </reaction>
</comment>
<evidence type="ECO:0000256" key="5">
    <source>
        <dbReference type="ARBA" id="ARBA00022806"/>
    </source>
</evidence>
<dbReference type="GO" id="GO:0070478">
    <property type="term" value="P:nuclear-transcribed mRNA catabolic process, 3'-5' exonucleolytic nonsense-mediated decay"/>
    <property type="evidence" value="ECO:0007669"/>
    <property type="project" value="TreeGrafter"/>
</dbReference>
<dbReference type="InterPro" id="IPR025696">
    <property type="entry name" value="Beta-barrel_MTR4"/>
</dbReference>
<dbReference type="AlphaFoldDB" id="A0A0L8GJ12"/>
<evidence type="ECO:0000256" key="4">
    <source>
        <dbReference type="ARBA" id="ARBA00022801"/>
    </source>
</evidence>
<organism evidence="11">
    <name type="scientific">Octopus bimaculoides</name>
    <name type="common">California two-spotted octopus</name>
    <dbReference type="NCBI Taxonomy" id="37653"/>
    <lineage>
        <taxon>Eukaryota</taxon>
        <taxon>Metazoa</taxon>
        <taxon>Spiralia</taxon>
        <taxon>Lophotrochozoa</taxon>
        <taxon>Mollusca</taxon>
        <taxon>Cephalopoda</taxon>
        <taxon>Coleoidea</taxon>
        <taxon>Octopodiformes</taxon>
        <taxon>Octopoda</taxon>
        <taxon>Incirrata</taxon>
        <taxon>Octopodidae</taxon>
        <taxon>Octopus</taxon>
    </lineage>
</organism>
<dbReference type="InterPro" id="IPR012961">
    <property type="entry name" value="Ski2/MTR4_C"/>
</dbReference>
<dbReference type="EMBL" id="KQ421638">
    <property type="protein sequence ID" value="KOF76953.1"/>
    <property type="molecule type" value="Genomic_DNA"/>
</dbReference>
<proteinExistence type="predicted"/>
<comment type="subcellular location">
    <subcellularLocation>
        <location evidence="1">Cytoplasm</location>
    </subcellularLocation>
</comment>
<dbReference type="GO" id="GO:0003724">
    <property type="term" value="F:RNA helicase activity"/>
    <property type="evidence" value="ECO:0007669"/>
    <property type="project" value="UniProtKB-EC"/>
</dbReference>
<dbReference type="Gene3D" id="1.10.3380.30">
    <property type="match status" value="1"/>
</dbReference>
<protein>
    <recommendedName>
        <fullName evidence="10">Helicase ATP-binding domain-containing protein</fullName>
    </recommendedName>
</protein>
<dbReference type="Gene3D" id="3.40.50.300">
    <property type="entry name" value="P-loop containing nucleotide triphosphate hydrolases"/>
    <property type="match status" value="2"/>
</dbReference>
<dbReference type="PANTHER" id="PTHR12131:SF1">
    <property type="entry name" value="ATP-DEPENDENT RNA HELICASE SUPV3L1, MITOCHONDRIAL-RELATED"/>
    <property type="match status" value="1"/>
</dbReference>
<dbReference type="InterPro" id="IPR050699">
    <property type="entry name" value="RNA-DNA_Helicase"/>
</dbReference>
<dbReference type="FunFam" id="1.10.3380.30:FF:000001">
    <property type="entry name" value="Ski2 ATP-dependent RNA helicase"/>
    <property type="match status" value="1"/>
</dbReference>
<keyword evidence="2" id="KW-0963">Cytoplasm</keyword>
<sequence length="1073" mass="121700">MFDLLETGTCGRVEVIPEQNRNANRVPLPLKTLPFGLPKILPTWKKDLEKYVEHPESLPIHDFKKHQKYWPRTKHSENLLEMDVTPVQTTITVERNPTTGKLLGYQEELLTNTMSTIKNSMSFKRPPGPPTQDVRGCATNYPFWPGGMDKIPSYKGLIAKGKYDVIDFEKNLLYNAPGLKAGMDYDGEVPKEIPAAPEIYVEKESDEPVIPLVEAPSTTEDTGKEKAASPPPKEVSDENKEQQPPPAEDSNKIETAKQYLKLTDLFAPSDDLLSDDQFQFRKPTKEHIETETVNTKTTNISRSESLEELVKVKEEKPETPAAPKPEEEKEVWAVNIDTKTPVDDFYKRIPVMAYKWPFELDIFQKQAILRLENHESVFVAAHTSAGKTVIAEYAIASSLRHLTRTVYTSPIKALSNQKFRDFKQKFGDVGLITGDVQLNQTASCLIMTTEILRSMLYNGSDIIRDLEWVIFDEVHYINDSERGVVWEEVLIMLPQTVNIILLSATVPNTIEFAGWVGKTKKRKLYVISTSKRPVPLEHYLYTGNSSKTANELFTVLDAKGVFQETGVTQAIAAKKKQPSTEAKRPNANVTAKQEKNVWLSVIDMLKKKDKLPVVAFMFSRKRIDANAANLLSVDLTTSSEKSEIHTLLFTSPASNKVLSNGRVVVIDKADHPNTAGIVLQSMNNLKNEKLYGILVLCEKNDNEPLQDSNHNATEKEDENKSSDLRPMLPKPLFLPEGPAWHKLLKVSADAIDYITSKTIKIDPEKIINNIKKRNMPRFRDEPPSQSVSVATQELLRLSETNPNGMTKINMIKDLNIRDIDQMEKCRSIQYLETQIAQYNCVNCPHFMEHFKQVHTNQMMKKKYKKLSFLVSDASLSLLPEYQQRIEVLKSFKYLNQTCTVQLKGRVACEISNHELMITELILNNIFTQLQPAEIAATLSCVVFEVKHCSKPELTSVLKKCRKQVLDIAASIAEKQKEFGITISVEEYQESFHFGLMEVVYEWARGMPFSDITELTDVQEGIIVRCIQRLNEVLMDVRNAARLIGDPVLCQKMEEASTLIKRDIVFTASLYTQE</sequence>
<dbReference type="Pfam" id="PF17911">
    <property type="entry name" value="Ski2_N"/>
    <property type="match status" value="1"/>
</dbReference>
<dbReference type="Pfam" id="PF00270">
    <property type="entry name" value="DEAD"/>
    <property type="match status" value="1"/>
</dbReference>
<dbReference type="SMART" id="SM01142">
    <property type="entry name" value="DSHCT"/>
    <property type="match status" value="1"/>
</dbReference>
<dbReference type="GO" id="GO:0055087">
    <property type="term" value="C:Ski complex"/>
    <property type="evidence" value="ECO:0007669"/>
    <property type="project" value="TreeGrafter"/>
</dbReference>
<dbReference type="InterPro" id="IPR014001">
    <property type="entry name" value="Helicase_ATP-bd"/>
</dbReference>
<feature type="region of interest" description="Disordered" evidence="9">
    <location>
        <begin position="200"/>
        <end position="253"/>
    </location>
</feature>
<keyword evidence="4" id="KW-0378">Hydrolase</keyword>
<dbReference type="Pfam" id="PF08148">
    <property type="entry name" value="DSHCT"/>
    <property type="match status" value="1"/>
</dbReference>
<dbReference type="Pfam" id="PF13234">
    <property type="entry name" value="MTR4_beta-barrel"/>
    <property type="match status" value="1"/>
</dbReference>
<name>A0A0L8GJ12_OCTBM</name>
<dbReference type="STRING" id="37653.A0A0L8GJ12"/>
<feature type="region of interest" description="Disordered" evidence="9">
    <location>
        <begin position="703"/>
        <end position="726"/>
    </location>
</feature>
<dbReference type="GO" id="GO:0005524">
    <property type="term" value="F:ATP binding"/>
    <property type="evidence" value="ECO:0007669"/>
    <property type="project" value="UniProtKB-KW"/>
</dbReference>
<dbReference type="PROSITE" id="PS51192">
    <property type="entry name" value="HELICASE_ATP_BIND_1"/>
    <property type="match status" value="1"/>
</dbReference>
<dbReference type="OrthoDB" id="64767at2759"/>
<dbReference type="InterPro" id="IPR011545">
    <property type="entry name" value="DEAD/DEAH_box_helicase_dom"/>
</dbReference>
<feature type="domain" description="Helicase ATP-binding" evidence="10">
    <location>
        <begin position="368"/>
        <end position="524"/>
    </location>
</feature>
<dbReference type="PIRSF" id="PIRSF005198">
    <property type="entry name" value="Antiviral_helicase_SKI2"/>
    <property type="match status" value="1"/>
</dbReference>
<keyword evidence="3" id="KW-0547">Nucleotide-binding</keyword>
<dbReference type="InterPro" id="IPR016438">
    <property type="entry name" value="SKI2-like"/>
</dbReference>
<accession>A0A0L8GJ12</accession>
<dbReference type="SUPFAM" id="SSF52540">
    <property type="entry name" value="P-loop containing nucleoside triphosphate hydrolases"/>
    <property type="match status" value="1"/>
</dbReference>
<evidence type="ECO:0000256" key="1">
    <source>
        <dbReference type="ARBA" id="ARBA00004496"/>
    </source>
</evidence>
<dbReference type="InterPro" id="IPR040801">
    <property type="entry name" value="Ski2_N"/>
</dbReference>
<evidence type="ECO:0000256" key="3">
    <source>
        <dbReference type="ARBA" id="ARBA00022741"/>
    </source>
</evidence>
<feature type="compositionally biased region" description="Basic and acidic residues" evidence="9">
    <location>
        <begin position="712"/>
        <end position="723"/>
    </location>
</feature>
<dbReference type="GO" id="GO:0016787">
    <property type="term" value="F:hydrolase activity"/>
    <property type="evidence" value="ECO:0007669"/>
    <property type="project" value="UniProtKB-KW"/>
</dbReference>
<gene>
    <name evidence="11" type="ORF">OCBIM_22032700mg</name>
</gene>
<dbReference type="FunFam" id="3.40.50.300:FF:000354">
    <property type="entry name" value="ATP-dependent RNA helicase SKI2"/>
    <property type="match status" value="1"/>
</dbReference>
<dbReference type="GO" id="GO:0003723">
    <property type="term" value="F:RNA binding"/>
    <property type="evidence" value="ECO:0007669"/>
    <property type="project" value="UniProtKB-KW"/>
</dbReference>
<evidence type="ECO:0000256" key="9">
    <source>
        <dbReference type="SAM" id="MobiDB-lite"/>
    </source>
</evidence>
<dbReference type="InterPro" id="IPR027417">
    <property type="entry name" value="P-loop_NTPase"/>
</dbReference>
<reference evidence="11" key="1">
    <citation type="submission" date="2015-07" db="EMBL/GenBank/DDBJ databases">
        <title>MeaNS - Measles Nucleotide Surveillance Program.</title>
        <authorList>
            <person name="Tran T."/>
            <person name="Druce J."/>
        </authorList>
    </citation>
    <scope>NUCLEOTIDE SEQUENCE</scope>
    <source>
        <strain evidence="11">UCB-OBI-ISO-001</strain>
        <tissue evidence="11">Gonad</tissue>
    </source>
</reference>
<evidence type="ECO:0000313" key="11">
    <source>
        <dbReference type="EMBL" id="KOF76953.1"/>
    </source>
</evidence>
<evidence type="ECO:0000256" key="6">
    <source>
        <dbReference type="ARBA" id="ARBA00022840"/>
    </source>
</evidence>
<dbReference type="SMART" id="SM00487">
    <property type="entry name" value="DEXDc"/>
    <property type="match status" value="1"/>
</dbReference>
<dbReference type="PANTHER" id="PTHR12131">
    <property type="entry name" value="ATP-DEPENDENT RNA AND DNA HELICASE"/>
    <property type="match status" value="1"/>
</dbReference>
<evidence type="ECO:0000256" key="7">
    <source>
        <dbReference type="ARBA" id="ARBA00022884"/>
    </source>
</evidence>